<dbReference type="AlphaFoldDB" id="A0A418X3Q8"/>
<protein>
    <submittedName>
        <fullName evidence="2">Hydrolase 2, exosortase A system-associated</fullName>
    </submittedName>
</protein>
<dbReference type="SUPFAM" id="SSF53474">
    <property type="entry name" value="alpha/beta-Hydrolases"/>
    <property type="match status" value="1"/>
</dbReference>
<gene>
    <name evidence="2" type="ORF">D3870_14625</name>
</gene>
<proteinExistence type="predicted"/>
<evidence type="ECO:0000313" key="2">
    <source>
        <dbReference type="EMBL" id="RJG07066.1"/>
    </source>
</evidence>
<name>A0A418X3Q8_9BURK</name>
<feature type="domain" description="Serine aminopeptidase S33" evidence="1">
    <location>
        <begin position="36"/>
        <end position="157"/>
    </location>
</feature>
<dbReference type="OrthoDB" id="8525674at2"/>
<dbReference type="Pfam" id="PF12146">
    <property type="entry name" value="Hydrolase_4"/>
    <property type="match status" value="1"/>
</dbReference>
<dbReference type="Proteomes" id="UP000285190">
    <property type="component" value="Unassembled WGS sequence"/>
</dbReference>
<dbReference type="Gene3D" id="3.40.50.1820">
    <property type="entry name" value="alpha/beta hydrolase"/>
    <property type="match status" value="1"/>
</dbReference>
<dbReference type="InterPro" id="IPR017532">
    <property type="entry name" value="Hydrolase-2_PEP"/>
</dbReference>
<organism evidence="2 3">
    <name type="scientific">Noviherbaspirillum cavernae</name>
    <dbReference type="NCBI Taxonomy" id="2320862"/>
    <lineage>
        <taxon>Bacteria</taxon>
        <taxon>Pseudomonadati</taxon>
        <taxon>Pseudomonadota</taxon>
        <taxon>Betaproteobacteria</taxon>
        <taxon>Burkholderiales</taxon>
        <taxon>Oxalobacteraceae</taxon>
        <taxon>Noviherbaspirillum</taxon>
    </lineage>
</organism>
<dbReference type="InterPro" id="IPR029058">
    <property type="entry name" value="AB_hydrolase_fold"/>
</dbReference>
<comment type="caution">
    <text evidence="2">The sequence shown here is derived from an EMBL/GenBank/DDBJ whole genome shotgun (WGS) entry which is preliminary data.</text>
</comment>
<dbReference type="EMBL" id="QYUN01000002">
    <property type="protein sequence ID" value="RJG07066.1"/>
    <property type="molecule type" value="Genomic_DNA"/>
</dbReference>
<dbReference type="InterPro" id="IPR022742">
    <property type="entry name" value="Hydrolase_4"/>
</dbReference>
<sequence>MSERPGLPAMQPFFLDTVRGTRFCLYHAPPTGTECRGAFLYIHPFAEEMNKSRRMAALQARAFAATGFAVLQIDLFGCGDSAGEFGNARWEIWKEDLAAARQWLVERVAAPVHLWGLRLGALLALDFARSRGDAIDSIVLWQPVMRGESFMTQFLRLRLADDMLAGRAEQNGGTRALRDALARGEALEIAGYDIAPALAAEIDTLDAAAWSGIGSAIHWFEISADANRPLPHASAQLIAAWRDEGADVRLHPVQGAPFWSAPEIAECPELLSATAAIFHPVHA</sequence>
<dbReference type="RefSeq" id="WP_119740194.1">
    <property type="nucleotide sequence ID" value="NZ_QYUN01000002.1"/>
</dbReference>
<evidence type="ECO:0000313" key="3">
    <source>
        <dbReference type="Proteomes" id="UP000285190"/>
    </source>
</evidence>
<keyword evidence="3" id="KW-1185">Reference proteome</keyword>
<keyword evidence="2" id="KW-0378">Hydrolase</keyword>
<accession>A0A418X3Q8</accession>
<evidence type="ECO:0000259" key="1">
    <source>
        <dbReference type="Pfam" id="PF12146"/>
    </source>
</evidence>
<reference evidence="2 3" key="1">
    <citation type="submission" date="2018-09" db="EMBL/GenBank/DDBJ databases">
        <authorList>
            <person name="Zhu H."/>
        </authorList>
    </citation>
    <scope>NUCLEOTIDE SEQUENCE [LARGE SCALE GENOMIC DNA]</scope>
    <source>
        <strain evidence="2 3">K2R10-39</strain>
    </source>
</reference>
<dbReference type="GO" id="GO:0016787">
    <property type="term" value="F:hydrolase activity"/>
    <property type="evidence" value="ECO:0007669"/>
    <property type="project" value="UniProtKB-KW"/>
</dbReference>
<dbReference type="NCBIfam" id="TIGR03101">
    <property type="entry name" value="hydr2_PEP"/>
    <property type="match status" value="1"/>
</dbReference>